<dbReference type="Proteomes" id="UP000466632">
    <property type="component" value="Chromosome"/>
</dbReference>
<dbReference type="EMBL" id="AP022582">
    <property type="protein sequence ID" value="BBY03386.1"/>
    <property type="molecule type" value="Genomic_DNA"/>
</dbReference>
<dbReference type="KEGG" id="mseo:MSEO_38850"/>
<dbReference type="AlphaFoldDB" id="A0A7I7P3E8"/>
<protein>
    <recommendedName>
        <fullName evidence="4">ESX-1 secretion-associated protein EspK</fullName>
    </recommendedName>
</protein>
<feature type="compositionally biased region" description="Low complexity" evidence="1">
    <location>
        <begin position="348"/>
        <end position="388"/>
    </location>
</feature>
<proteinExistence type="predicted"/>
<gene>
    <name evidence="2" type="ORF">MSEO_38850</name>
</gene>
<name>A0A7I7P3E8_9MYCO</name>
<accession>A0A7I7P3E8</accession>
<evidence type="ECO:0000313" key="2">
    <source>
        <dbReference type="EMBL" id="BBY03386.1"/>
    </source>
</evidence>
<feature type="compositionally biased region" description="Pro residues" evidence="1">
    <location>
        <begin position="204"/>
        <end position="226"/>
    </location>
</feature>
<feature type="compositionally biased region" description="Gly residues" evidence="1">
    <location>
        <begin position="331"/>
        <end position="347"/>
    </location>
</feature>
<feature type="compositionally biased region" description="Low complexity" evidence="1">
    <location>
        <begin position="269"/>
        <end position="287"/>
    </location>
</feature>
<feature type="region of interest" description="Disordered" evidence="1">
    <location>
        <begin position="169"/>
        <end position="394"/>
    </location>
</feature>
<reference evidence="2 3" key="1">
    <citation type="journal article" date="2019" name="Emerg. Microbes Infect.">
        <title>Comprehensive subspecies identification of 175 nontuberculous mycobacteria species based on 7547 genomic profiles.</title>
        <authorList>
            <person name="Matsumoto Y."/>
            <person name="Kinjo T."/>
            <person name="Motooka D."/>
            <person name="Nabeya D."/>
            <person name="Jung N."/>
            <person name="Uechi K."/>
            <person name="Horii T."/>
            <person name="Iida T."/>
            <person name="Fujita J."/>
            <person name="Nakamura S."/>
        </authorList>
    </citation>
    <scope>NUCLEOTIDE SEQUENCE [LARGE SCALE GENOMIC DNA]</scope>
    <source>
        <strain evidence="2 3">JCM 16018</strain>
    </source>
</reference>
<keyword evidence="3" id="KW-1185">Reference proteome</keyword>
<evidence type="ECO:0008006" key="4">
    <source>
        <dbReference type="Google" id="ProtNLM"/>
    </source>
</evidence>
<feature type="compositionally biased region" description="Low complexity" evidence="1">
    <location>
        <begin position="313"/>
        <end position="330"/>
    </location>
</feature>
<organism evidence="2 3">
    <name type="scientific">Mycobacterium seoulense</name>
    <dbReference type="NCBI Taxonomy" id="386911"/>
    <lineage>
        <taxon>Bacteria</taxon>
        <taxon>Bacillati</taxon>
        <taxon>Actinomycetota</taxon>
        <taxon>Actinomycetes</taxon>
        <taxon>Mycobacteriales</taxon>
        <taxon>Mycobacteriaceae</taxon>
        <taxon>Mycobacterium</taxon>
    </lineage>
</organism>
<evidence type="ECO:0000256" key="1">
    <source>
        <dbReference type="SAM" id="MobiDB-lite"/>
    </source>
</evidence>
<sequence>MGVAKPMGEYASQMLAPDAWPEANEDNYYDRAQRYTEVLRQVTAVMEACQHEQSEIFDGGFWSGGAATAAKSELGTNIDELKKLQNGLATVITWHRYVADSIAWAKWDVSDIVEAAQTQINALENDAGLDAAERTAAINTVISTAYGANLSVVTSTAERIVASKTWKPPNNALQDLLDQKTPPPVGLPDTPVRTPPVEEERPRPSPAPPAPVSPPPAAPPLPPPGMPTGGGAQPPSGMPTLPGQPHVPPAAAPGGSGPAVPGGPGGIPGAPLGPAAPLSPAASAEPLGSGGRGKGMTPASLMSPSVAPRTEDAAAAAPAGAAGMPAAPMGASGGGSRGGGAGAGPGAGSSAPAGPRSQGGSAATRPAAAGNRAAPRPSASAADPTSSTERVDSADSVVVTPIIPVSKARAERDAIAEAATADAARRQSGGTDPLRLARRIAAALNAPGSPGAGDLGFFWVTAVTTDGAIVVANSYGLAYIPDGVQLPEQVQMATADGSIAAAERAGWATYPVMAVQGWADHHDKKLRAVIATEEQLADSDSGAAKIVLKPDDIPDSGDMIGRSRLEVVDPEAADRLAATTDVRLVSMLPPAPADTKPSADQQRAPDELVDPETAARLAASLAEGKISLQEMLAEMPVPPQDDSPSADERPMLWFELMKPLASRSPGRRVAHLRAFHRYAEHAQEVILHQAHTAADPAAQRAAVADWLYWKHLDGLLAAALSDAS</sequence>
<feature type="compositionally biased region" description="Gly residues" evidence="1">
    <location>
        <begin position="254"/>
        <end position="268"/>
    </location>
</feature>
<evidence type="ECO:0000313" key="3">
    <source>
        <dbReference type="Proteomes" id="UP000466632"/>
    </source>
</evidence>
<dbReference type="RefSeq" id="WP_163682884.1">
    <property type="nucleotide sequence ID" value="NZ_AP022582.1"/>
</dbReference>